<name>A0AAD3HFG5_9STRA</name>
<evidence type="ECO:0000256" key="1">
    <source>
        <dbReference type="SAM" id="SignalP"/>
    </source>
</evidence>
<accession>A0AAD3HFG5</accession>
<proteinExistence type="predicted"/>
<protein>
    <submittedName>
        <fullName evidence="2">Uncharacterized protein</fullName>
    </submittedName>
</protein>
<comment type="caution">
    <text evidence="2">The sequence shown here is derived from an EMBL/GenBank/DDBJ whole genome shotgun (WGS) entry which is preliminary data.</text>
</comment>
<keyword evidence="1" id="KW-0732">Signal</keyword>
<dbReference type="Gene3D" id="1.25.40.10">
    <property type="entry name" value="Tetratricopeptide repeat domain"/>
    <property type="match status" value="1"/>
</dbReference>
<dbReference type="InterPro" id="IPR011990">
    <property type="entry name" value="TPR-like_helical_dom_sf"/>
</dbReference>
<dbReference type="EMBL" id="BLLK01000074">
    <property type="protein sequence ID" value="GFH61351.1"/>
    <property type="molecule type" value="Genomic_DNA"/>
</dbReference>
<dbReference type="SUPFAM" id="SSF48452">
    <property type="entry name" value="TPR-like"/>
    <property type="match status" value="1"/>
</dbReference>
<organism evidence="2 3">
    <name type="scientific">Chaetoceros tenuissimus</name>
    <dbReference type="NCBI Taxonomy" id="426638"/>
    <lineage>
        <taxon>Eukaryota</taxon>
        <taxon>Sar</taxon>
        <taxon>Stramenopiles</taxon>
        <taxon>Ochrophyta</taxon>
        <taxon>Bacillariophyta</taxon>
        <taxon>Coscinodiscophyceae</taxon>
        <taxon>Chaetocerotophycidae</taxon>
        <taxon>Chaetocerotales</taxon>
        <taxon>Chaetocerotaceae</taxon>
        <taxon>Chaetoceros</taxon>
    </lineage>
</organism>
<feature type="signal peptide" evidence="1">
    <location>
        <begin position="1"/>
        <end position="20"/>
    </location>
</feature>
<evidence type="ECO:0000313" key="2">
    <source>
        <dbReference type="EMBL" id="GFH61351.1"/>
    </source>
</evidence>
<reference evidence="2 3" key="1">
    <citation type="journal article" date="2021" name="Sci. Rep.">
        <title>The genome of the diatom Chaetoceros tenuissimus carries an ancient integrated fragment of an extant virus.</title>
        <authorList>
            <person name="Hongo Y."/>
            <person name="Kimura K."/>
            <person name="Takaki Y."/>
            <person name="Yoshida Y."/>
            <person name="Baba S."/>
            <person name="Kobayashi G."/>
            <person name="Nagasaki K."/>
            <person name="Hano T."/>
            <person name="Tomaru Y."/>
        </authorList>
    </citation>
    <scope>NUCLEOTIDE SEQUENCE [LARGE SCALE GENOMIC DNA]</scope>
    <source>
        <strain evidence="2 3">NIES-3715</strain>
    </source>
</reference>
<keyword evidence="3" id="KW-1185">Reference proteome</keyword>
<dbReference type="AlphaFoldDB" id="A0AAD3HFG5"/>
<evidence type="ECO:0000313" key="3">
    <source>
        <dbReference type="Proteomes" id="UP001054902"/>
    </source>
</evidence>
<sequence>MRFQTTSLLCLSSLFAGSSAFSLPPNAPVAQVQTSQTYDVSSSSSSSVSNFNSPLMNGIRDFLIPPAYAADGKPKPPTNDEIKLLREALGALYGERNPEKAVELITKAISAWERQAPDERAALYRVRGDCYMGLVNAEAAIEDYTTTITLLTGPGGELADPAELPAAYLGRGRSLLSLGVLTDEQYQLANKDYQLAMRLTSREEWDTNEELEADGAQRNPYAAWEWGMAQRGNKMYNEAAETHILASSAFKEIGDRARSVISKLDAGIDLASAYAATSDKSVLEDAKKVLTEAIQSTTSVEGRDIELLQRVIAKEGEARIALASILWSNGEKSAAEAQLGEACGRLDELQRDADAREKARIKSGAMPPVKVNKLKFTIDDTVGTECSCSRFKNEKFLDATLHWPKPLQEKVTNLNKLA</sequence>
<gene>
    <name evidence="2" type="ORF">CTEN210_17827</name>
</gene>
<feature type="chain" id="PRO_5041965676" evidence="1">
    <location>
        <begin position="21"/>
        <end position="418"/>
    </location>
</feature>
<dbReference type="Proteomes" id="UP001054902">
    <property type="component" value="Unassembled WGS sequence"/>
</dbReference>